<evidence type="ECO:0000259" key="7">
    <source>
        <dbReference type="Pfam" id="PF18052"/>
    </source>
</evidence>
<dbReference type="GO" id="GO:0051707">
    <property type="term" value="P:response to other organism"/>
    <property type="evidence" value="ECO:0007669"/>
    <property type="project" value="UniProtKB-ARBA"/>
</dbReference>
<dbReference type="InterPro" id="IPR042197">
    <property type="entry name" value="Apaf_helical"/>
</dbReference>
<dbReference type="InterPro" id="IPR058922">
    <property type="entry name" value="WHD_DRP"/>
</dbReference>
<keyword evidence="1" id="KW-0677">Repeat</keyword>
<reference evidence="10" key="1">
    <citation type="submission" date="2024-03" db="EMBL/GenBank/DDBJ databases">
        <title>WGS assembly of Saponaria officinalis var. Norfolk2.</title>
        <authorList>
            <person name="Jenkins J."/>
            <person name="Shu S."/>
            <person name="Grimwood J."/>
            <person name="Barry K."/>
            <person name="Goodstein D."/>
            <person name="Schmutz J."/>
            <person name="Leebens-Mack J."/>
            <person name="Osbourn A."/>
        </authorList>
    </citation>
    <scope>NUCLEOTIDE SEQUENCE [LARGE SCALE GENOMIC DNA]</scope>
    <source>
        <strain evidence="10">JIC</strain>
    </source>
</reference>
<dbReference type="InterPro" id="IPR027417">
    <property type="entry name" value="P-loop_NTPase"/>
</dbReference>
<feature type="domain" description="Disease resistance protein winged helix" evidence="8">
    <location>
        <begin position="433"/>
        <end position="510"/>
    </location>
</feature>
<evidence type="ECO:0008006" key="12">
    <source>
        <dbReference type="Google" id="ProtNLM"/>
    </source>
</evidence>
<dbReference type="PANTHER" id="PTHR36766:SF35">
    <property type="entry name" value="DISEASE RESISTANCE PROTEIN RGA3"/>
    <property type="match status" value="1"/>
</dbReference>
<dbReference type="InterPro" id="IPR055414">
    <property type="entry name" value="LRR_R13L4/SHOC2-like"/>
</dbReference>
<dbReference type="Gene3D" id="1.10.8.430">
    <property type="entry name" value="Helical domain of apoptotic protease-activating factors"/>
    <property type="match status" value="1"/>
</dbReference>
<keyword evidence="4" id="KW-0067">ATP-binding</keyword>
<feature type="coiled-coil region" evidence="5">
    <location>
        <begin position="116"/>
        <end position="143"/>
    </location>
</feature>
<feature type="domain" description="NB-ARC" evidence="6">
    <location>
        <begin position="174"/>
        <end position="347"/>
    </location>
</feature>
<evidence type="ECO:0000256" key="1">
    <source>
        <dbReference type="ARBA" id="ARBA00022737"/>
    </source>
</evidence>
<dbReference type="Pfam" id="PF23559">
    <property type="entry name" value="WHD_DRP"/>
    <property type="match status" value="1"/>
</dbReference>
<accession>A0AAW1IHM1</accession>
<dbReference type="PRINTS" id="PR00364">
    <property type="entry name" value="DISEASERSIST"/>
</dbReference>
<dbReference type="EMBL" id="JBDFQZ010000009">
    <property type="protein sequence ID" value="KAK9689275.1"/>
    <property type="molecule type" value="Genomic_DNA"/>
</dbReference>
<dbReference type="GO" id="GO:0043531">
    <property type="term" value="F:ADP binding"/>
    <property type="evidence" value="ECO:0007669"/>
    <property type="project" value="InterPro"/>
</dbReference>
<comment type="caution">
    <text evidence="10">The sequence shown here is derived from an EMBL/GenBank/DDBJ whole genome shotgun (WGS) entry which is preliminary data.</text>
</comment>
<evidence type="ECO:0000259" key="6">
    <source>
        <dbReference type="Pfam" id="PF00931"/>
    </source>
</evidence>
<keyword evidence="2" id="KW-0547">Nucleotide-binding</keyword>
<dbReference type="InterPro" id="IPR002182">
    <property type="entry name" value="NB-ARC"/>
</dbReference>
<dbReference type="InterPro" id="IPR032675">
    <property type="entry name" value="LRR_dom_sf"/>
</dbReference>
<dbReference type="InterPro" id="IPR036388">
    <property type="entry name" value="WH-like_DNA-bd_sf"/>
</dbReference>
<dbReference type="PANTHER" id="PTHR36766">
    <property type="entry name" value="PLANT BROAD-SPECTRUM MILDEW RESISTANCE PROTEIN RPW8"/>
    <property type="match status" value="1"/>
</dbReference>
<evidence type="ECO:0000256" key="2">
    <source>
        <dbReference type="ARBA" id="ARBA00022741"/>
    </source>
</evidence>
<keyword evidence="3" id="KW-0611">Plant defense</keyword>
<dbReference type="Gene3D" id="1.20.5.4130">
    <property type="match status" value="1"/>
</dbReference>
<dbReference type="Gene3D" id="3.40.50.300">
    <property type="entry name" value="P-loop containing nucleotide triphosphate hydrolases"/>
    <property type="match status" value="1"/>
</dbReference>
<dbReference type="SUPFAM" id="SSF52058">
    <property type="entry name" value="L domain-like"/>
    <property type="match status" value="2"/>
</dbReference>
<protein>
    <recommendedName>
        <fullName evidence="12">Disease resistance protein RGA3</fullName>
    </recommendedName>
</protein>
<dbReference type="GO" id="GO:0005524">
    <property type="term" value="F:ATP binding"/>
    <property type="evidence" value="ECO:0007669"/>
    <property type="project" value="UniProtKB-KW"/>
</dbReference>
<dbReference type="InterPro" id="IPR041118">
    <property type="entry name" value="Rx_N"/>
</dbReference>
<dbReference type="AlphaFoldDB" id="A0AAW1IHM1"/>
<evidence type="ECO:0000259" key="8">
    <source>
        <dbReference type="Pfam" id="PF23559"/>
    </source>
</evidence>
<name>A0AAW1IHM1_SAPOF</name>
<evidence type="ECO:0000259" key="9">
    <source>
        <dbReference type="Pfam" id="PF23598"/>
    </source>
</evidence>
<sequence>MAESILFDIIGKVLVSLGQSAYKVGKSYWGARHDLDKLEDSLRFIRARVHDAEQRHEDESSEVIKEWLGRLRQVLYRADDLFDDVYTISCRKQRASGSKFAKVRTVFSSSNPVIFNRKMAKKIKSIRKELDDIKLKMDGLNLRVCLTDPEPLNRLVLERETISYVKVDSVVGRESDKNKIIDMLFDPKYAQEIVSVIPIVGFGGLGKTTLAQLVFNDERVKKHFGLVKWACVPEVNDQKEVLGKILKALSNMSYNDLSKEQIQSEIRVAVKEKKFLLVLDDIWDDGRDRWLDLISLLQCGNRGSKIVVTTRSDVVASVVGTVPEAYKLGLLTPEESWNLFRILAFKEGQEESNSTLVQIGKEIVGNCGNVPLAIRVVGSLLYSKHTEKEWELFRDAQLSKAKLIDLGNIMPVLKLSYDYLPSALKQCFAYCSLFPKDYEFQKTELVQLWMAQGYVEPLVESLGMEEDVADQYFLELLRRNFFQDVMEYKEYDTGKFMRRCKMHDLVHDLAQHVAGGESIAVEGTGAQFTNRLVHANIYRVEMLSKVPQSLLVARNLRSLLLRGCSTSTLTIKELILKFGSLRALESYDIEIVPDSIGRLRHLRHLNLSHSPIECLPSGITRLDNLKTLDVNYCRKLKELPKGLIELTNLRHLGILDCPFTDLPLEFGKMKSLRELNRFIIGQNNGLDALADLNLRGMLVIEYHRWRTNAVLEAQIANLKEKKQLKFLSFHFQYQGEQIAVAVREEELLDSLQLPPNLEFLEFSGLTGCRLSCRMLNNLSKLVKINIQRCDSCQVLPLFSRLPLLRDLTLKELKALEYVEADDFKECSSAVYFPALESLMLDSMGELKRWSKVEHDDSVHLGPCYLFPRLRGLVVSECRKLMTLPVMPHLVSLTVDVIHRELLTSILAFSSSTPVLKYLIIESIELISLSFRNLQLRSISDGMHFLSALETLTIDKCEDFVGWDISVWEGLKSLQILRIAHMMNLQVLPQGITCLTTLQGLLISNLVNLTALPEHIGGLSQLCDLGIIDCPKLTAVPQSLRGLTSLQALWIVRCPELEKRCQQPDGPDWPLIRHIPTVKFTFE</sequence>
<evidence type="ECO:0000256" key="4">
    <source>
        <dbReference type="ARBA" id="ARBA00022840"/>
    </source>
</evidence>
<gene>
    <name evidence="10" type="ORF">RND81_09G048400</name>
</gene>
<proteinExistence type="predicted"/>
<dbReference type="Gene3D" id="1.10.10.10">
    <property type="entry name" value="Winged helix-like DNA-binding domain superfamily/Winged helix DNA-binding domain"/>
    <property type="match status" value="1"/>
</dbReference>
<keyword evidence="11" id="KW-1185">Reference proteome</keyword>
<evidence type="ECO:0000256" key="3">
    <source>
        <dbReference type="ARBA" id="ARBA00022821"/>
    </source>
</evidence>
<evidence type="ECO:0000313" key="10">
    <source>
        <dbReference type="EMBL" id="KAK9689275.1"/>
    </source>
</evidence>
<dbReference type="SUPFAM" id="SSF52540">
    <property type="entry name" value="P-loop containing nucleoside triphosphate hydrolases"/>
    <property type="match status" value="1"/>
</dbReference>
<organism evidence="10 11">
    <name type="scientific">Saponaria officinalis</name>
    <name type="common">Common soapwort</name>
    <name type="synonym">Lychnis saponaria</name>
    <dbReference type="NCBI Taxonomy" id="3572"/>
    <lineage>
        <taxon>Eukaryota</taxon>
        <taxon>Viridiplantae</taxon>
        <taxon>Streptophyta</taxon>
        <taxon>Embryophyta</taxon>
        <taxon>Tracheophyta</taxon>
        <taxon>Spermatophyta</taxon>
        <taxon>Magnoliopsida</taxon>
        <taxon>eudicotyledons</taxon>
        <taxon>Gunneridae</taxon>
        <taxon>Pentapetalae</taxon>
        <taxon>Caryophyllales</taxon>
        <taxon>Caryophyllaceae</taxon>
        <taxon>Caryophylleae</taxon>
        <taxon>Saponaria</taxon>
    </lineage>
</organism>
<evidence type="ECO:0000313" key="11">
    <source>
        <dbReference type="Proteomes" id="UP001443914"/>
    </source>
</evidence>
<feature type="domain" description="Disease resistance N-terminal" evidence="7">
    <location>
        <begin position="12"/>
        <end position="99"/>
    </location>
</feature>
<dbReference type="FunFam" id="1.10.10.10:FF:000322">
    <property type="entry name" value="Probable disease resistance protein At1g63360"/>
    <property type="match status" value="1"/>
</dbReference>
<evidence type="ECO:0000256" key="5">
    <source>
        <dbReference type="SAM" id="Coils"/>
    </source>
</evidence>
<dbReference type="Pfam" id="PF18052">
    <property type="entry name" value="Rx_N"/>
    <property type="match status" value="1"/>
</dbReference>
<dbReference type="Proteomes" id="UP001443914">
    <property type="component" value="Unassembled WGS sequence"/>
</dbReference>
<keyword evidence="5" id="KW-0175">Coiled coil</keyword>
<dbReference type="FunFam" id="3.40.50.300:FF:001091">
    <property type="entry name" value="Probable disease resistance protein At1g61300"/>
    <property type="match status" value="1"/>
</dbReference>
<dbReference type="Gene3D" id="3.80.10.10">
    <property type="entry name" value="Ribonuclease Inhibitor"/>
    <property type="match status" value="2"/>
</dbReference>
<dbReference type="Pfam" id="PF23598">
    <property type="entry name" value="LRR_14"/>
    <property type="match status" value="1"/>
</dbReference>
<dbReference type="Pfam" id="PF00931">
    <property type="entry name" value="NB-ARC"/>
    <property type="match status" value="1"/>
</dbReference>
<feature type="domain" description="Disease resistance R13L4/SHOC-2-like LRR" evidence="9">
    <location>
        <begin position="556"/>
        <end position="841"/>
    </location>
</feature>
<dbReference type="GO" id="GO:0006952">
    <property type="term" value="P:defense response"/>
    <property type="evidence" value="ECO:0007669"/>
    <property type="project" value="UniProtKB-KW"/>
</dbReference>